<keyword evidence="9" id="KW-1185">Reference proteome</keyword>
<dbReference type="HOGENOM" id="CLU_545540_0_0_1"/>
<sequence length="500" mass="55961">MDAKSDKFGTNQLYGAQSFRDDTPSRFNHNYQQVQQLNHGNNQQHVNTLPPKDGSVPRWLPKCGYCDKLILEEQCTEAEEKVWHLKCFKCFDCKKTLGGQQYVMARPTVLRSNETTFNPENEYPYCLSCFDANYAELCEECGDIIGCEIGSIKHENRHWHANETCFKCNFCKTALLGKLFLPANDGKIYCSARCYQYILEMYHPPSIRERVKLPPPPPPPPSTPPLPPPYPHPHKAPISPSLQPSSSTQLPVSLPTQHSTPSPSAQPSSQETQATQVSTVPVPQDNTVIPSTQSTTPNIKPHPSSSENSLVSSRSSLINDKPDVIQNYLNAPDVEKVAKELAVISVSEEKKPDEEISPISVKVIENTQKLNPKSVTFDPSVKENESSRKCRSNRKSMKEDDCCSTCSSHSSSSSDDDFDYDLMDARRRQWIAGTRVHYVAATAQPVLTSSSSSSTSTLPKTKNLSKINDSKTKVLHKPIKRFQDCSMNWAEILRSKLKGR</sequence>
<dbReference type="STRING" id="32264.T1JX69"/>
<feature type="region of interest" description="Disordered" evidence="6">
    <location>
        <begin position="209"/>
        <end position="315"/>
    </location>
</feature>
<keyword evidence="2" id="KW-0677">Repeat</keyword>
<protein>
    <recommendedName>
        <fullName evidence="7">LIM zinc-binding domain-containing protein</fullName>
    </recommendedName>
</protein>
<organism evidence="8 9">
    <name type="scientific">Tetranychus urticae</name>
    <name type="common">Two-spotted spider mite</name>
    <dbReference type="NCBI Taxonomy" id="32264"/>
    <lineage>
        <taxon>Eukaryota</taxon>
        <taxon>Metazoa</taxon>
        <taxon>Ecdysozoa</taxon>
        <taxon>Arthropoda</taxon>
        <taxon>Chelicerata</taxon>
        <taxon>Arachnida</taxon>
        <taxon>Acari</taxon>
        <taxon>Acariformes</taxon>
        <taxon>Trombidiformes</taxon>
        <taxon>Prostigmata</taxon>
        <taxon>Eleutherengona</taxon>
        <taxon>Raphignathae</taxon>
        <taxon>Tetranychoidea</taxon>
        <taxon>Tetranychidae</taxon>
        <taxon>Tetranychus</taxon>
    </lineage>
</organism>
<dbReference type="AlphaFoldDB" id="T1JX69"/>
<reference evidence="8" key="2">
    <citation type="submission" date="2015-06" db="UniProtKB">
        <authorList>
            <consortium name="EnsemblMetazoa"/>
        </authorList>
    </citation>
    <scope>IDENTIFICATION</scope>
</reference>
<gene>
    <name evidence="8" type="primary">107371383</name>
</gene>
<accession>T1JX69</accession>
<dbReference type="Pfam" id="PF00412">
    <property type="entry name" value="LIM"/>
    <property type="match status" value="2"/>
</dbReference>
<dbReference type="PANTHER" id="PTHR24211:SF20">
    <property type="entry name" value="PROTEIN ESPINAS-RELATED"/>
    <property type="match status" value="1"/>
</dbReference>
<feature type="compositionally biased region" description="Low complexity" evidence="6">
    <location>
        <begin position="236"/>
        <end position="276"/>
    </location>
</feature>
<evidence type="ECO:0000256" key="3">
    <source>
        <dbReference type="ARBA" id="ARBA00022833"/>
    </source>
</evidence>
<dbReference type="OrthoDB" id="10069167at2759"/>
<dbReference type="FunFam" id="2.10.110.10:FF:000005">
    <property type="entry name" value="Testin isoform 1"/>
    <property type="match status" value="1"/>
</dbReference>
<keyword evidence="3 5" id="KW-0862">Zinc</keyword>
<dbReference type="GO" id="GO:0046872">
    <property type="term" value="F:metal ion binding"/>
    <property type="evidence" value="ECO:0007669"/>
    <property type="project" value="UniProtKB-KW"/>
</dbReference>
<dbReference type="PROSITE" id="PS00478">
    <property type="entry name" value="LIM_DOMAIN_1"/>
    <property type="match status" value="1"/>
</dbReference>
<evidence type="ECO:0000259" key="7">
    <source>
        <dbReference type="PROSITE" id="PS50023"/>
    </source>
</evidence>
<dbReference type="SMART" id="SM00132">
    <property type="entry name" value="LIM"/>
    <property type="match status" value="2"/>
</dbReference>
<feature type="domain" description="LIM zinc-binding" evidence="7">
    <location>
        <begin position="61"/>
        <end position="136"/>
    </location>
</feature>
<dbReference type="InterPro" id="IPR047120">
    <property type="entry name" value="Pk/Esn/Tes"/>
</dbReference>
<dbReference type="PANTHER" id="PTHR24211">
    <property type="entry name" value="LIM DOMAIN-CONTAINING PROTEIN"/>
    <property type="match status" value="1"/>
</dbReference>
<feature type="compositionally biased region" description="Pro residues" evidence="6">
    <location>
        <begin position="213"/>
        <end position="231"/>
    </location>
</feature>
<evidence type="ECO:0000256" key="1">
    <source>
        <dbReference type="ARBA" id="ARBA00022723"/>
    </source>
</evidence>
<dbReference type="SUPFAM" id="SSF57716">
    <property type="entry name" value="Glucocorticoid receptor-like (DNA-binding domain)"/>
    <property type="match status" value="2"/>
</dbReference>
<dbReference type="EMBL" id="CAEY01000824">
    <property type="status" value="NOT_ANNOTATED_CDS"/>
    <property type="molecule type" value="Genomic_DNA"/>
</dbReference>
<evidence type="ECO:0000313" key="9">
    <source>
        <dbReference type="Proteomes" id="UP000015104"/>
    </source>
</evidence>
<feature type="region of interest" description="Disordered" evidence="6">
    <location>
        <begin position="373"/>
        <end position="417"/>
    </location>
</feature>
<dbReference type="EnsemblMetazoa" id="tetur02g10890.1">
    <property type="protein sequence ID" value="tetur02g10890.1"/>
    <property type="gene ID" value="tetur02g10890"/>
</dbReference>
<dbReference type="eggNOG" id="KOG1704">
    <property type="taxonomic scope" value="Eukaryota"/>
</dbReference>
<feature type="compositionally biased region" description="Low complexity" evidence="6">
    <location>
        <begin position="304"/>
        <end position="315"/>
    </location>
</feature>
<feature type="compositionally biased region" description="Polar residues" evidence="6">
    <location>
        <begin position="277"/>
        <end position="298"/>
    </location>
</feature>
<evidence type="ECO:0000256" key="5">
    <source>
        <dbReference type="PROSITE-ProRule" id="PRU00125"/>
    </source>
</evidence>
<evidence type="ECO:0000256" key="4">
    <source>
        <dbReference type="ARBA" id="ARBA00023038"/>
    </source>
</evidence>
<name>T1JX69_TETUR</name>
<evidence type="ECO:0000256" key="6">
    <source>
        <dbReference type="SAM" id="MobiDB-lite"/>
    </source>
</evidence>
<evidence type="ECO:0000313" key="8">
    <source>
        <dbReference type="EnsemblMetazoa" id="tetur02g10890.1"/>
    </source>
</evidence>
<keyword evidence="1 5" id="KW-0479">Metal-binding</keyword>
<evidence type="ECO:0000256" key="2">
    <source>
        <dbReference type="ARBA" id="ARBA00022737"/>
    </source>
</evidence>
<dbReference type="Gene3D" id="2.10.110.10">
    <property type="entry name" value="Cysteine Rich Protein"/>
    <property type="match status" value="2"/>
</dbReference>
<reference evidence="9" key="1">
    <citation type="submission" date="2011-08" db="EMBL/GenBank/DDBJ databases">
        <authorList>
            <person name="Rombauts S."/>
        </authorList>
    </citation>
    <scope>NUCLEOTIDE SEQUENCE</scope>
    <source>
        <strain evidence="9">London</strain>
    </source>
</reference>
<keyword evidence="4 5" id="KW-0440">LIM domain</keyword>
<dbReference type="Proteomes" id="UP000015104">
    <property type="component" value="Unassembled WGS sequence"/>
</dbReference>
<dbReference type="KEGG" id="tut:107371383"/>
<dbReference type="InterPro" id="IPR001781">
    <property type="entry name" value="Znf_LIM"/>
</dbReference>
<dbReference type="PROSITE" id="PS50023">
    <property type="entry name" value="LIM_DOMAIN_2"/>
    <property type="match status" value="1"/>
</dbReference>
<proteinExistence type="predicted"/>
<dbReference type="OMA" id="HWHANET"/>